<dbReference type="WBParaSite" id="Pan_g16448.t1">
    <property type="protein sequence ID" value="Pan_g16448.t1"/>
    <property type="gene ID" value="Pan_g16448"/>
</dbReference>
<comment type="similarity">
    <text evidence="2 6">Belongs to the MIP/aquaporin (TC 1.A.8) family.</text>
</comment>
<evidence type="ECO:0000256" key="5">
    <source>
        <dbReference type="ARBA" id="ARBA00023136"/>
    </source>
</evidence>
<feature type="transmembrane region" description="Helical" evidence="7">
    <location>
        <begin position="256"/>
        <end position="275"/>
    </location>
</feature>
<comment type="subcellular location">
    <subcellularLocation>
        <location evidence="1">Membrane</location>
        <topology evidence="1">Multi-pass membrane protein</topology>
    </subcellularLocation>
</comment>
<dbReference type="PANTHER" id="PTHR19139:SF199">
    <property type="entry name" value="MIP17260P"/>
    <property type="match status" value="1"/>
</dbReference>
<evidence type="ECO:0000313" key="8">
    <source>
        <dbReference type="Proteomes" id="UP000492821"/>
    </source>
</evidence>
<evidence type="ECO:0000256" key="6">
    <source>
        <dbReference type="RuleBase" id="RU000477"/>
    </source>
</evidence>
<accession>A0A7E4V658</accession>
<keyword evidence="8" id="KW-1185">Reference proteome</keyword>
<evidence type="ECO:0000313" key="9">
    <source>
        <dbReference type="WBParaSite" id="Pan_g16448.t1"/>
    </source>
</evidence>
<dbReference type="InterPro" id="IPR000425">
    <property type="entry name" value="MIP"/>
</dbReference>
<dbReference type="SUPFAM" id="SSF81338">
    <property type="entry name" value="Aquaporin-like"/>
    <property type="match status" value="1"/>
</dbReference>
<name>A0A7E4V658_PANRE</name>
<feature type="transmembrane region" description="Helical" evidence="7">
    <location>
        <begin position="212"/>
        <end position="235"/>
    </location>
</feature>
<dbReference type="AlphaFoldDB" id="A0A7E4V658"/>
<feature type="transmembrane region" description="Helical" evidence="7">
    <location>
        <begin position="169"/>
        <end position="192"/>
    </location>
</feature>
<keyword evidence="3 6" id="KW-0812">Transmembrane</keyword>
<dbReference type="GO" id="GO:0005886">
    <property type="term" value="C:plasma membrane"/>
    <property type="evidence" value="ECO:0007669"/>
    <property type="project" value="TreeGrafter"/>
</dbReference>
<keyword evidence="5 7" id="KW-0472">Membrane</keyword>
<dbReference type="InterPro" id="IPR023271">
    <property type="entry name" value="Aquaporin-like"/>
</dbReference>
<evidence type="ECO:0000256" key="7">
    <source>
        <dbReference type="SAM" id="Phobius"/>
    </source>
</evidence>
<feature type="transmembrane region" description="Helical" evidence="7">
    <location>
        <begin position="303"/>
        <end position="324"/>
    </location>
</feature>
<feature type="transmembrane region" description="Helical" evidence="7">
    <location>
        <begin position="126"/>
        <end position="148"/>
    </location>
</feature>
<dbReference type="PRINTS" id="PR00783">
    <property type="entry name" value="MINTRINSICP"/>
</dbReference>
<feature type="transmembrane region" description="Helical" evidence="7">
    <location>
        <begin position="94"/>
        <end position="114"/>
    </location>
</feature>
<dbReference type="GO" id="GO:0015250">
    <property type="term" value="F:water channel activity"/>
    <property type="evidence" value="ECO:0007669"/>
    <property type="project" value="TreeGrafter"/>
</dbReference>
<dbReference type="Pfam" id="PF00230">
    <property type="entry name" value="MIP"/>
    <property type="match status" value="1"/>
</dbReference>
<dbReference type="Gene3D" id="1.20.1080.10">
    <property type="entry name" value="Glycerol uptake facilitator protein"/>
    <property type="match status" value="1"/>
</dbReference>
<evidence type="ECO:0000256" key="3">
    <source>
        <dbReference type="ARBA" id="ARBA00022692"/>
    </source>
</evidence>
<protein>
    <submittedName>
        <fullName evidence="9">Aquaporin-2</fullName>
    </submittedName>
</protein>
<evidence type="ECO:0000256" key="2">
    <source>
        <dbReference type="ARBA" id="ARBA00006175"/>
    </source>
</evidence>
<evidence type="ECO:0000256" key="4">
    <source>
        <dbReference type="ARBA" id="ARBA00022989"/>
    </source>
</evidence>
<dbReference type="Proteomes" id="UP000492821">
    <property type="component" value="Unassembled WGS sequence"/>
</dbReference>
<dbReference type="InterPro" id="IPR034294">
    <property type="entry name" value="Aquaporin_transptr"/>
</dbReference>
<sequence>MSYQPSGYGTYPGKRTDFSLMMNSQDAELQPLDGNIAGTPIRSILRNKSDTPAKDFYDVYDTYGTTSALNKVQIEAEPPRRRKTGRCRWFCERILRPCLAEYLSVVLTIVVYFHMESQLIQRQVTLVPKILVLSVVDSILYAIFFATFQTVHINPMITIAQAFTLTTQWYLCILFLMMQALGTISGAALVFVFNEDTFPSKPKVILDLSQEWAKGASEMFICQAIGTALVILANMMVTRPYEKDNVVWRQLYRSPLCVAGAIALCSLLSLFHSNVSWNPLYMVVMVLLEWLHGKGLTLVFDHLLFWSGPVIGALLGTIVFKLLFAPANEKRSLDFH</sequence>
<proteinExistence type="inferred from homology"/>
<dbReference type="PANTHER" id="PTHR19139">
    <property type="entry name" value="AQUAPORIN TRANSPORTER"/>
    <property type="match status" value="1"/>
</dbReference>
<organism evidence="8 9">
    <name type="scientific">Panagrellus redivivus</name>
    <name type="common">Microworm</name>
    <dbReference type="NCBI Taxonomy" id="6233"/>
    <lineage>
        <taxon>Eukaryota</taxon>
        <taxon>Metazoa</taxon>
        <taxon>Ecdysozoa</taxon>
        <taxon>Nematoda</taxon>
        <taxon>Chromadorea</taxon>
        <taxon>Rhabditida</taxon>
        <taxon>Tylenchina</taxon>
        <taxon>Panagrolaimomorpha</taxon>
        <taxon>Panagrolaimoidea</taxon>
        <taxon>Panagrolaimidae</taxon>
        <taxon>Panagrellus</taxon>
    </lineage>
</organism>
<evidence type="ECO:0000256" key="1">
    <source>
        <dbReference type="ARBA" id="ARBA00004141"/>
    </source>
</evidence>
<keyword evidence="4 7" id="KW-1133">Transmembrane helix</keyword>
<reference evidence="9" key="2">
    <citation type="submission" date="2020-10" db="UniProtKB">
        <authorList>
            <consortium name="WormBaseParasite"/>
        </authorList>
    </citation>
    <scope>IDENTIFICATION</scope>
</reference>
<keyword evidence="6" id="KW-0813">Transport</keyword>
<reference evidence="8" key="1">
    <citation type="journal article" date="2013" name="Genetics">
        <title>The draft genome and transcriptome of Panagrellus redivivus are shaped by the harsh demands of a free-living lifestyle.</title>
        <authorList>
            <person name="Srinivasan J."/>
            <person name="Dillman A.R."/>
            <person name="Macchietto M.G."/>
            <person name="Heikkinen L."/>
            <person name="Lakso M."/>
            <person name="Fracchia K.M."/>
            <person name="Antoshechkin I."/>
            <person name="Mortazavi A."/>
            <person name="Wong G."/>
            <person name="Sternberg P.W."/>
        </authorList>
    </citation>
    <scope>NUCLEOTIDE SEQUENCE [LARGE SCALE GENOMIC DNA]</scope>
    <source>
        <strain evidence="8">MT8872</strain>
    </source>
</reference>